<evidence type="ECO:0000256" key="3">
    <source>
        <dbReference type="SAM" id="MobiDB-lite"/>
    </source>
</evidence>
<dbReference type="GO" id="GO:0004252">
    <property type="term" value="F:serine-type endopeptidase activity"/>
    <property type="evidence" value="ECO:0007669"/>
    <property type="project" value="InterPro"/>
</dbReference>
<feature type="domain" description="SLH" evidence="4">
    <location>
        <begin position="612"/>
        <end position="671"/>
    </location>
</feature>
<dbReference type="InterPro" id="IPR010435">
    <property type="entry name" value="C5a/SBT2-like_Fn3"/>
</dbReference>
<dbReference type="EMBL" id="JALIRP010000012">
    <property type="protein sequence ID" value="MCJ8014540.1"/>
    <property type="molecule type" value="Genomic_DNA"/>
</dbReference>
<dbReference type="InterPro" id="IPR051465">
    <property type="entry name" value="Cell_Envelope_Struct_Comp"/>
</dbReference>
<gene>
    <name evidence="5" type="ORF">MUG84_22840</name>
</gene>
<dbReference type="InterPro" id="IPR001119">
    <property type="entry name" value="SLH_dom"/>
</dbReference>
<feature type="domain" description="SLH" evidence="4">
    <location>
        <begin position="545"/>
        <end position="608"/>
    </location>
</feature>
<evidence type="ECO:0000256" key="2">
    <source>
        <dbReference type="ARBA" id="ARBA00022729"/>
    </source>
</evidence>
<feature type="region of interest" description="Disordered" evidence="3">
    <location>
        <begin position="239"/>
        <end position="278"/>
    </location>
</feature>
<comment type="caution">
    <text evidence="5">The sequence shown here is derived from an EMBL/GenBank/DDBJ whole genome shotgun (WGS) entry which is preliminary data.</text>
</comment>
<name>A0A9X1WVH9_9BACL</name>
<keyword evidence="2" id="KW-0732">Signal</keyword>
<evidence type="ECO:0000313" key="5">
    <source>
        <dbReference type="EMBL" id="MCJ8014540.1"/>
    </source>
</evidence>
<dbReference type="Pfam" id="PF00395">
    <property type="entry name" value="SLH"/>
    <property type="match status" value="3"/>
</dbReference>
<organism evidence="5 6">
    <name type="scientific">Paenibacillus mangrovi</name>
    <dbReference type="NCBI Taxonomy" id="2931978"/>
    <lineage>
        <taxon>Bacteria</taxon>
        <taxon>Bacillati</taxon>
        <taxon>Bacillota</taxon>
        <taxon>Bacilli</taxon>
        <taxon>Bacillales</taxon>
        <taxon>Paenibacillaceae</taxon>
        <taxon>Paenibacillus</taxon>
    </lineage>
</organism>
<evidence type="ECO:0000259" key="4">
    <source>
        <dbReference type="PROSITE" id="PS51272"/>
    </source>
</evidence>
<keyword evidence="6" id="KW-1185">Reference proteome</keyword>
<dbReference type="Pfam" id="PF06280">
    <property type="entry name" value="fn3_5"/>
    <property type="match status" value="1"/>
</dbReference>
<dbReference type="PROSITE" id="PS51272">
    <property type="entry name" value="SLH"/>
    <property type="match status" value="3"/>
</dbReference>
<accession>A0A9X1WVH9</accession>
<dbReference type="PANTHER" id="PTHR43308">
    <property type="entry name" value="OUTER MEMBRANE PROTEIN ALPHA-RELATED"/>
    <property type="match status" value="1"/>
</dbReference>
<dbReference type="GO" id="GO:0016020">
    <property type="term" value="C:membrane"/>
    <property type="evidence" value="ECO:0007669"/>
    <property type="project" value="InterPro"/>
</dbReference>
<dbReference type="Proteomes" id="UP001139347">
    <property type="component" value="Unassembled WGS sequence"/>
</dbReference>
<sequence>MKNLQLKNTGTKALTYDASIEWHGEHDGVDASLDVSQLTANAGSSKAFNLTLTVGSSVEEDTFYEGQVNLKSQGHPDLHLPFVVNVGKEQPATGFGIQELSLSNTVIYPNRSSQNSTDLSFKLSGSNANVYRIDLVNLDDESLGFLDVKYAPAGENLKTGTYTLKNIGNAYHPFETVQEGDEEVLKPVLDSNGKPTTSYLKDGVYRVYVLADQVKSSDEYAVIHKNEGAYEGFISFRVDNTRENNPGDPGPGPGPGNGPGGSGSTPAQPSGNESVGSVIDQGQKQIPVAAKTSSNNGVTTASISDSDLKAAISSAGSSAAAVVISAPRNDANVTFTLTADQVKALSTLPKGSTVVFSTGGSAISVPVTVFGKAPANTSFELVIKKADDQKSKFETTVPGSKVIGAPVSFEAFWVTGSARASVQVPNQIFIKRSFTVPGSIDPNTAGVLFEENGKITPVSSVFKAQKGGSTIVTVSRPGFSVYAAVSRTVKFNDIVSSPAASDITALANKLIIDGTAEGIFSPKSNLTRAEFTALLSRSLGLRSNAASSFADVNATAWYANDVSAAYESGLIQGVGQNKFAPNASVTRQEMAVILHRALQLTDVEVKASNPSFSAYADDAKVAPYAKDAVKSLASAGIVSGDANIFNPTAAATRETVAAALHQLLIKTNLID</sequence>
<protein>
    <submittedName>
        <fullName evidence="5">S-layer homology domain-containing protein</fullName>
    </submittedName>
</protein>
<comment type="similarity">
    <text evidence="1">Belongs to the peptidase S8 family.</text>
</comment>
<evidence type="ECO:0000313" key="6">
    <source>
        <dbReference type="Proteomes" id="UP001139347"/>
    </source>
</evidence>
<evidence type="ECO:0000256" key="1">
    <source>
        <dbReference type="ARBA" id="ARBA00011073"/>
    </source>
</evidence>
<reference evidence="5" key="1">
    <citation type="submission" date="2022-04" db="EMBL/GenBank/DDBJ databases">
        <title>Paenibacillus mangrovi sp. nov., a novel endophytic bacterium isolated from bark of Kandelia candel.</title>
        <authorList>
            <person name="Tuo L."/>
        </authorList>
    </citation>
    <scope>NUCLEOTIDE SEQUENCE</scope>
    <source>
        <strain evidence="5">KQZ6P-2</strain>
    </source>
</reference>
<feature type="compositionally biased region" description="Polar residues" evidence="3">
    <location>
        <begin position="264"/>
        <end position="278"/>
    </location>
</feature>
<dbReference type="AlphaFoldDB" id="A0A9X1WVH9"/>
<proteinExistence type="inferred from homology"/>
<dbReference type="PANTHER" id="PTHR43308:SF5">
    <property type="entry name" value="S-LAYER PROTEIN _ PEPTIDOGLYCAN ENDO-BETA-N-ACETYLGLUCOSAMINIDASE"/>
    <property type="match status" value="1"/>
</dbReference>
<feature type="domain" description="SLH" evidence="4">
    <location>
        <begin position="486"/>
        <end position="544"/>
    </location>
</feature>